<sequence>MVKIILDAEIPLSPPSVNTYWRANGNRRFITPKGVKFKKDMGYWVKPVMSDKRLKCELTLHFATKRKADIDNFTKAIFDSLVQNGLCVDDEQFDELHIKRGEVIKGGLIKIRVIEI</sequence>
<evidence type="ECO:0000256" key="5">
    <source>
        <dbReference type="ARBA" id="ARBA00022723"/>
    </source>
</evidence>
<comment type="caution">
    <text evidence="16">The sequence shown here is derived from an EMBL/GenBank/DDBJ whole genome shotgun (WGS) entry which is preliminary data.</text>
</comment>
<dbReference type="AlphaFoldDB" id="A0A833PGM8"/>
<evidence type="ECO:0000256" key="15">
    <source>
        <dbReference type="PIRNR" id="PIRNR001007"/>
    </source>
</evidence>
<dbReference type="Proteomes" id="UP000490535">
    <property type="component" value="Unassembled WGS sequence"/>
</dbReference>
<evidence type="ECO:0000256" key="9">
    <source>
        <dbReference type="ARBA" id="ARBA00022842"/>
    </source>
</evidence>
<evidence type="ECO:0000256" key="3">
    <source>
        <dbReference type="ARBA" id="ARBA00014885"/>
    </source>
</evidence>
<organism evidence="16 17">
    <name type="scientific">Acinetobacter bereziniae</name>
    <name type="common">Acinetobacter genomosp. 10</name>
    <dbReference type="NCBI Taxonomy" id="106648"/>
    <lineage>
        <taxon>Bacteria</taxon>
        <taxon>Pseudomonadati</taxon>
        <taxon>Pseudomonadota</taxon>
        <taxon>Gammaproteobacteria</taxon>
        <taxon>Moraxellales</taxon>
        <taxon>Moraxellaceae</taxon>
        <taxon>Acinetobacter</taxon>
    </lineage>
</organism>
<evidence type="ECO:0000256" key="4">
    <source>
        <dbReference type="ARBA" id="ARBA00022722"/>
    </source>
</evidence>
<keyword evidence="8 15" id="KW-0378">Hydrolase</keyword>
<evidence type="ECO:0000256" key="2">
    <source>
        <dbReference type="ARBA" id="ARBA00011738"/>
    </source>
</evidence>
<proteinExistence type="inferred from homology"/>
<evidence type="ECO:0000256" key="13">
    <source>
        <dbReference type="ARBA" id="ARBA00029354"/>
    </source>
</evidence>
<keyword evidence="6 15" id="KW-0255">Endonuclease</keyword>
<comment type="subunit">
    <text evidence="2">Homodimer.</text>
</comment>
<gene>
    <name evidence="16" type="primary">rusA_1</name>
    <name evidence="16" type="ORF">GAK29_01427</name>
</gene>
<protein>
    <recommendedName>
        <fullName evidence="3 15">Crossover junction endodeoxyribonuclease rusA</fullName>
        <ecNumber evidence="14 15">3.1.21.10</ecNumber>
    </recommendedName>
</protein>
<comment type="function">
    <text evidence="12">Endonuclease that resolves Holliday junction intermediates made during homologous genetic recombination and DNA repair. Exhibits sequence and structure-selective cleavage of four-way DNA junctions, where it introduces symmetrical nicks in two strands of the same polarity at the 5' side of CC dinucleotides. Corrects the defects in genetic recombination and DNA repair associated with inactivation of RuvAB or RuvC.</text>
</comment>
<reference evidence="17" key="1">
    <citation type="journal article" date="2020" name="MBio">
        <title>Horizontal gene transfer to a defensive symbiont with a reduced genome amongst a multipartite beetle microbiome.</title>
        <authorList>
            <person name="Waterworth S.C."/>
            <person name="Florez L.V."/>
            <person name="Rees E.R."/>
            <person name="Hertweck C."/>
            <person name="Kaltenpoth M."/>
            <person name="Kwan J.C."/>
        </authorList>
    </citation>
    <scope>NUCLEOTIDE SEQUENCE [LARGE SCALE GENOMIC DNA]</scope>
</reference>
<evidence type="ECO:0000256" key="14">
    <source>
        <dbReference type="ARBA" id="ARBA00029488"/>
    </source>
</evidence>
<evidence type="ECO:0000313" key="17">
    <source>
        <dbReference type="Proteomes" id="UP000490535"/>
    </source>
</evidence>
<dbReference type="GO" id="GO:0006310">
    <property type="term" value="P:DNA recombination"/>
    <property type="evidence" value="ECO:0007669"/>
    <property type="project" value="UniProtKB-KW"/>
</dbReference>
<keyword evidence="9" id="KW-0460">Magnesium</keyword>
<dbReference type="Gene3D" id="3.30.1330.70">
    <property type="entry name" value="Holliday junction resolvase RusA"/>
    <property type="match status" value="1"/>
</dbReference>
<dbReference type="GO" id="GO:0006281">
    <property type="term" value="P:DNA repair"/>
    <property type="evidence" value="ECO:0007669"/>
    <property type="project" value="UniProtKB-KW"/>
</dbReference>
<dbReference type="InterPro" id="IPR008822">
    <property type="entry name" value="Endonuclease_RusA-like"/>
</dbReference>
<dbReference type="SUPFAM" id="SSF103084">
    <property type="entry name" value="Holliday junction resolvase RusA"/>
    <property type="match status" value="1"/>
</dbReference>
<dbReference type="EC" id="3.1.21.10" evidence="14 15"/>
<accession>A0A833PGM8</accession>
<evidence type="ECO:0000313" key="16">
    <source>
        <dbReference type="EMBL" id="KAF1026165.1"/>
    </source>
</evidence>
<evidence type="ECO:0000256" key="6">
    <source>
        <dbReference type="ARBA" id="ARBA00022759"/>
    </source>
</evidence>
<comment type="cofactor">
    <cofactor evidence="1">
        <name>Mg(2+)</name>
        <dbReference type="ChEBI" id="CHEBI:18420"/>
    </cofactor>
</comment>
<keyword evidence="11 15" id="KW-0234">DNA repair</keyword>
<comment type="similarity">
    <text evidence="15">Belongs to the rusA family.</text>
</comment>
<keyword evidence="4 15" id="KW-0540">Nuclease</keyword>
<dbReference type="GO" id="GO:0008821">
    <property type="term" value="F:crossover junction DNA endonuclease activity"/>
    <property type="evidence" value="ECO:0007669"/>
    <property type="project" value="UniProtKB-EC"/>
</dbReference>
<evidence type="ECO:0000256" key="8">
    <source>
        <dbReference type="ARBA" id="ARBA00022801"/>
    </source>
</evidence>
<dbReference type="Pfam" id="PF05866">
    <property type="entry name" value="RusA"/>
    <property type="match status" value="1"/>
</dbReference>
<keyword evidence="5" id="KW-0479">Metal-binding</keyword>
<evidence type="ECO:0000256" key="11">
    <source>
        <dbReference type="ARBA" id="ARBA00023204"/>
    </source>
</evidence>
<comment type="catalytic activity">
    <reaction evidence="13 15">
        <text>Endonucleolytic cleavage at a junction such as a reciprocal single-stranded crossover between two homologous DNA duplexes (Holliday junction).</text>
        <dbReference type="EC" id="3.1.21.10"/>
    </reaction>
</comment>
<dbReference type="EMBL" id="WNDP01000027">
    <property type="protein sequence ID" value="KAF1026165.1"/>
    <property type="molecule type" value="Genomic_DNA"/>
</dbReference>
<dbReference type="InterPro" id="IPR036614">
    <property type="entry name" value="RusA-like_sf"/>
</dbReference>
<keyword evidence="10" id="KW-0233">DNA recombination</keyword>
<name>A0A833PGM8_ACIBZ</name>
<evidence type="ECO:0000256" key="12">
    <source>
        <dbReference type="ARBA" id="ARBA00024745"/>
    </source>
</evidence>
<evidence type="ECO:0000256" key="1">
    <source>
        <dbReference type="ARBA" id="ARBA00001946"/>
    </source>
</evidence>
<comment type="function">
    <text evidence="15">Endonuclease that resolves Holliday junction intermediates made during homologous genetic recombination and DNA repair. Exhibits sequence and structure-selective cleavage of four-way DNA junctions, where it introduces symmetrical nicks in two strands of the same polarity at the 5' side of dinucleotides. Corrects the defects in genetic recombination and DNA repair associated with inactivation of ruvAB or ruvC.</text>
</comment>
<dbReference type="PIRSF" id="PIRSF001007">
    <property type="entry name" value="RusA"/>
    <property type="match status" value="1"/>
</dbReference>
<evidence type="ECO:0000256" key="7">
    <source>
        <dbReference type="ARBA" id="ARBA00022763"/>
    </source>
</evidence>
<keyword evidence="7 15" id="KW-0227">DNA damage</keyword>
<dbReference type="InterPro" id="IPR016281">
    <property type="entry name" value="Endonuclease_RusA"/>
</dbReference>
<evidence type="ECO:0000256" key="10">
    <source>
        <dbReference type="ARBA" id="ARBA00023172"/>
    </source>
</evidence>
<dbReference type="GO" id="GO:0000287">
    <property type="term" value="F:magnesium ion binding"/>
    <property type="evidence" value="ECO:0007669"/>
    <property type="project" value="InterPro"/>
</dbReference>